<keyword evidence="12" id="KW-0012">Acyltransferase</keyword>
<feature type="binding site" evidence="9">
    <location>
        <position position="22"/>
    </location>
    <ligand>
        <name>substrate</name>
    </ligand>
</feature>
<evidence type="ECO:0000256" key="9">
    <source>
        <dbReference type="HAMAP-Rule" id="MF_01693"/>
    </source>
</evidence>
<dbReference type="InterPro" id="IPR015421">
    <property type="entry name" value="PyrdxlP-dep_Trfase_major"/>
</dbReference>
<feature type="binding site" evidence="9">
    <location>
        <position position="236"/>
    </location>
    <ligand>
        <name>pyridoxal 5'-phosphate</name>
        <dbReference type="ChEBI" id="CHEBI:597326"/>
    </ligand>
</feature>
<evidence type="ECO:0000313" key="12">
    <source>
        <dbReference type="EMBL" id="RLQ22173.1"/>
    </source>
</evidence>
<dbReference type="Gene3D" id="3.40.640.10">
    <property type="entry name" value="Type I PLP-dependent aspartate aminotransferase-like (Major domain)"/>
    <property type="match status" value="1"/>
</dbReference>
<dbReference type="OrthoDB" id="9807157at2"/>
<keyword evidence="13" id="KW-1185">Reference proteome</keyword>
<name>A0A3L7E1G0_9GAMM</name>
<accession>A0A3L7E1G0</accession>
<dbReference type="SUPFAM" id="SSF53383">
    <property type="entry name" value="PLP-dependent transferases"/>
    <property type="match status" value="1"/>
</dbReference>
<dbReference type="RefSeq" id="WP_117954020.1">
    <property type="nucleotide sequence ID" value="NZ_QRAN01000008.1"/>
</dbReference>
<evidence type="ECO:0000313" key="13">
    <source>
        <dbReference type="Proteomes" id="UP000265509"/>
    </source>
</evidence>
<comment type="catalytic activity">
    <reaction evidence="8 9">
        <text>6-carboxyhexanoyl-[ACP] + L-alanine + H(+) = (8S)-8-amino-7-oxononanoate + holo-[ACP] + CO2</text>
        <dbReference type="Rhea" id="RHEA:42288"/>
        <dbReference type="Rhea" id="RHEA-COMP:9685"/>
        <dbReference type="Rhea" id="RHEA-COMP:9955"/>
        <dbReference type="ChEBI" id="CHEBI:15378"/>
        <dbReference type="ChEBI" id="CHEBI:16526"/>
        <dbReference type="ChEBI" id="CHEBI:57972"/>
        <dbReference type="ChEBI" id="CHEBI:64479"/>
        <dbReference type="ChEBI" id="CHEBI:78846"/>
        <dbReference type="ChEBI" id="CHEBI:149468"/>
        <dbReference type="EC" id="2.3.1.47"/>
    </reaction>
</comment>
<dbReference type="EMBL" id="QRAN01000008">
    <property type="protein sequence ID" value="RLQ22173.1"/>
    <property type="molecule type" value="Genomic_DNA"/>
</dbReference>
<evidence type="ECO:0000256" key="10">
    <source>
        <dbReference type="PIRSR" id="PIRSR604723-51"/>
    </source>
</evidence>
<keyword evidence="6 9" id="KW-0093">Biotin biosynthesis</keyword>
<organism evidence="12 13">
    <name type="scientific">Seongchinamella sediminis</name>
    <dbReference type="NCBI Taxonomy" id="2283635"/>
    <lineage>
        <taxon>Bacteria</taxon>
        <taxon>Pseudomonadati</taxon>
        <taxon>Pseudomonadota</taxon>
        <taxon>Gammaproteobacteria</taxon>
        <taxon>Cellvibrionales</taxon>
        <taxon>Halieaceae</taxon>
        <taxon>Seongchinamella</taxon>
    </lineage>
</organism>
<dbReference type="InterPro" id="IPR022834">
    <property type="entry name" value="AONS_Proteobacteria"/>
</dbReference>
<dbReference type="EC" id="2.3.1.47" evidence="9"/>
<feature type="binding site" evidence="9">
    <location>
        <position position="207"/>
    </location>
    <ligand>
        <name>pyridoxal 5'-phosphate</name>
        <dbReference type="ChEBI" id="CHEBI:597326"/>
    </ligand>
</feature>
<comment type="function">
    <text evidence="9">Catalyzes the decarboxylative condensation of pimeloyl-[acyl-carrier protein] and L-alanine to produce 8-amino-7-oxononanoate (AON), [acyl-carrier protein], and carbon dioxide.</text>
</comment>
<dbReference type="Gene3D" id="3.90.1150.10">
    <property type="entry name" value="Aspartate Aminotransferase, domain 1"/>
    <property type="match status" value="1"/>
</dbReference>
<comment type="similarity">
    <text evidence="3 9">Belongs to the class-II pyridoxal-phosphate-dependent aminotransferase family. BioF subfamily.</text>
</comment>
<evidence type="ECO:0000256" key="2">
    <source>
        <dbReference type="ARBA" id="ARBA00004746"/>
    </source>
</evidence>
<comment type="cofactor">
    <cofactor evidence="1 9 10">
        <name>pyridoxal 5'-phosphate</name>
        <dbReference type="ChEBI" id="CHEBI:597326"/>
    </cofactor>
</comment>
<reference evidence="12 13" key="1">
    <citation type="submission" date="2018-07" db="EMBL/GenBank/DDBJ databases">
        <title>Halioglobus sp. genome submission.</title>
        <authorList>
            <person name="Ye M.-Q."/>
            <person name="Du Z.-J."/>
        </authorList>
    </citation>
    <scope>NUCLEOTIDE SEQUENCE [LARGE SCALE GENOMIC DNA]</scope>
    <source>
        <strain evidence="12 13">U0301</strain>
    </source>
</reference>
<dbReference type="InterPro" id="IPR004839">
    <property type="entry name" value="Aminotransferase_I/II_large"/>
</dbReference>
<comment type="subunit">
    <text evidence="4 9">Homodimer.</text>
</comment>
<evidence type="ECO:0000256" key="7">
    <source>
        <dbReference type="ARBA" id="ARBA00022898"/>
    </source>
</evidence>
<dbReference type="GO" id="GO:0030170">
    <property type="term" value="F:pyridoxal phosphate binding"/>
    <property type="evidence" value="ECO:0007669"/>
    <property type="project" value="UniProtKB-UniRule"/>
</dbReference>
<dbReference type="CDD" id="cd06454">
    <property type="entry name" value="KBL_like"/>
    <property type="match status" value="1"/>
</dbReference>
<keyword evidence="7 9" id="KW-0663">Pyridoxal phosphate</keyword>
<dbReference type="GO" id="GO:0008710">
    <property type="term" value="F:8-amino-7-oxononanoate synthase activity"/>
    <property type="evidence" value="ECO:0007669"/>
    <property type="project" value="UniProtKB-UniRule"/>
</dbReference>
<dbReference type="InterPro" id="IPR001917">
    <property type="entry name" value="Aminotrans_II_pyridoxalP_BS"/>
</dbReference>
<feature type="binding site" evidence="9">
    <location>
        <position position="134"/>
    </location>
    <ligand>
        <name>substrate</name>
    </ligand>
</feature>
<feature type="binding site" evidence="9">
    <location>
        <position position="179"/>
    </location>
    <ligand>
        <name>pyridoxal 5'-phosphate</name>
        <dbReference type="ChEBI" id="CHEBI:597326"/>
    </ligand>
</feature>
<dbReference type="InterPro" id="IPR050087">
    <property type="entry name" value="AON_synthase_class-II"/>
</dbReference>
<feature type="modified residue" description="N6-(pyridoxal phosphate)lysine" evidence="9 10">
    <location>
        <position position="239"/>
    </location>
</feature>
<evidence type="ECO:0000256" key="6">
    <source>
        <dbReference type="ARBA" id="ARBA00022756"/>
    </source>
</evidence>
<feature type="domain" description="Aminotransferase class I/classII large" evidence="11">
    <location>
        <begin position="41"/>
        <end position="381"/>
    </location>
</feature>
<dbReference type="AlphaFoldDB" id="A0A3L7E1G0"/>
<dbReference type="InterPro" id="IPR015424">
    <property type="entry name" value="PyrdxlP-dep_Trfase"/>
</dbReference>
<dbReference type="PROSITE" id="PS00599">
    <property type="entry name" value="AA_TRANSFER_CLASS_2"/>
    <property type="match status" value="1"/>
</dbReference>
<feature type="binding site" evidence="9">
    <location>
        <position position="353"/>
    </location>
    <ligand>
        <name>substrate</name>
    </ligand>
</feature>
<dbReference type="InterPro" id="IPR004723">
    <property type="entry name" value="AONS_Archaea/Proteobacteria"/>
</dbReference>
<evidence type="ECO:0000256" key="5">
    <source>
        <dbReference type="ARBA" id="ARBA00022679"/>
    </source>
</evidence>
<keyword evidence="5 9" id="KW-0808">Transferase</keyword>
<dbReference type="GO" id="GO:0009102">
    <property type="term" value="P:biotin biosynthetic process"/>
    <property type="evidence" value="ECO:0007669"/>
    <property type="project" value="UniProtKB-UniRule"/>
</dbReference>
<proteinExistence type="inferred from homology"/>
<evidence type="ECO:0000256" key="3">
    <source>
        <dbReference type="ARBA" id="ARBA00010008"/>
    </source>
</evidence>
<dbReference type="InterPro" id="IPR015422">
    <property type="entry name" value="PyrdxlP-dep_Trfase_small"/>
</dbReference>
<gene>
    <name evidence="9 12" type="primary">bioF</name>
    <name evidence="12" type="ORF">DWB85_09580</name>
</gene>
<sequence>MAAFEQRLGAALAQRREQQLYRQRLTLDSPQGPVVRLDGRDYLNFCSNDYLGLAAHPRLVASFQRAAAEYGVGSGASHLVCGHSRPHRQLEEALAEHTGRARALLFSSGYAANTGTLATLLQPGDRVLQDRLNHASLLDGGLHSGARFRRFGHNDVADLARKLSAGEGPALVVVDGVFSMDGDSAPLPELAALCRLHDAWLMVDDAHGFGVNGDNGAGTVAAAGLGEDEVPVLMATLGKALGTGGAFVAGSETLIEALVQQARNYIYTTAICPALAAATLTALALLRDEAWRRAQLGELIQRFRRGAEQLQLPLMASASAIQPLLVGDAGTALQMSQALRDRGLLISAIRPPTVPAGTSRLRITLSAAHSEEQVDRLLEELARCRPQ</sequence>
<evidence type="ECO:0000256" key="1">
    <source>
        <dbReference type="ARBA" id="ARBA00001933"/>
    </source>
</evidence>
<evidence type="ECO:0000259" key="11">
    <source>
        <dbReference type="Pfam" id="PF00155"/>
    </source>
</evidence>
<dbReference type="NCBIfam" id="TIGR00858">
    <property type="entry name" value="bioF"/>
    <property type="match status" value="1"/>
</dbReference>
<dbReference type="HAMAP" id="MF_01693">
    <property type="entry name" value="BioF_aminotrans_2"/>
    <property type="match status" value="1"/>
</dbReference>
<dbReference type="PANTHER" id="PTHR13693:SF100">
    <property type="entry name" value="8-AMINO-7-OXONONANOATE SYNTHASE"/>
    <property type="match status" value="1"/>
</dbReference>
<dbReference type="Proteomes" id="UP000265509">
    <property type="component" value="Unassembled WGS sequence"/>
</dbReference>
<feature type="binding site" evidence="9">
    <location>
        <begin position="109"/>
        <end position="110"/>
    </location>
    <ligand>
        <name>pyridoxal 5'-phosphate</name>
        <dbReference type="ChEBI" id="CHEBI:597326"/>
    </ligand>
</feature>
<comment type="pathway">
    <text evidence="2 9">Cofactor biosynthesis; biotin biosynthesis.</text>
</comment>
<dbReference type="Pfam" id="PF00155">
    <property type="entry name" value="Aminotran_1_2"/>
    <property type="match status" value="1"/>
</dbReference>
<evidence type="ECO:0000256" key="8">
    <source>
        <dbReference type="ARBA" id="ARBA00047715"/>
    </source>
</evidence>
<dbReference type="UniPathway" id="UPA00078"/>
<comment type="caution">
    <text evidence="12">The sequence shown here is derived from an EMBL/GenBank/DDBJ whole genome shotgun (WGS) entry which is preliminary data.</text>
</comment>
<evidence type="ECO:0000256" key="4">
    <source>
        <dbReference type="ARBA" id="ARBA00011738"/>
    </source>
</evidence>
<protein>
    <recommendedName>
        <fullName evidence="9">8-amino-7-oxononanoate synthase</fullName>
        <shortName evidence="9">AONS</shortName>
        <ecNumber evidence="9">2.3.1.47</ecNumber>
    </recommendedName>
    <alternativeName>
        <fullName evidence="9">7-keto-8-amino-pelargonic acid synthase</fullName>
        <shortName evidence="9">7-KAP synthase</shortName>
        <shortName evidence="9">KAPA synthase</shortName>
    </alternativeName>
    <alternativeName>
        <fullName evidence="9">8-amino-7-ketopelargonate synthase</fullName>
    </alternativeName>
</protein>
<dbReference type="PANTHER" id="PTHR13693">
    <property type="entry name" value="CLASS II AMINOTRANSFERASE/8-AMINO-7-OXONONANOATE SYNTHASE"/>
    <property type="match status" value="1"/>
</dbReference>